<organism evidence="4 5">
    <name type="scientific">Vulgatibacter incomptus</name>
    <dbReference type="NCBI Taxonomy" id="1391653"/>
    <lineage>
        <taxon>Bacteria</taxon>
        <taxon>Pseudomonadati</taxon>
        <taxon>Myxococcota</taxon>
        <taxon>Myxococcia</taxon>
        <taxon>Myxococcales</taxon>
        <taxon>Cystobacterineae</taxon>
        <taxon>Vulgatibacteraceae</taxon>
        <taxon>Vulgatibacter</taxon>
    </lineage>
</organism>
<dbReference type="STRING" id="1391653.AKJ08_3640"/>
<dbReference type="InterPro" id="IPR013783">
    <property type="entry name" value="Ig-like_fold"/>
</dbReference>
<protein>
    <submittedName>
        <fullName evidence="4">Serine protease, subtilase family</fullName>
    </submittedName>
</protein>
<dbReference type="GO" id="GO:0008233">
    <property type="term" value="F:peptidase activity"/>
    <property type="evidence" value="ECO:0007669"/>
    <property type="project" value="UniProtKB-KW"/>
</dbReference>
<evidence type="ECO:0000256" key="1">
    <source>
        <dbReference type="SAM" id="MobiDB-lite"/>
    </source>
</evidence>
<dbReference type="InterPro" id="IPR015919">
    <property type="entry name" value="Cadherin-like_sf"/>
</dbReference>
<feature type="chain" id="PRO_5005466080" evidence="2">
    <location>
        <begin position="33"/>
        <end position="923"/>
    </location>
</feature>
<keyword evidence="5" id="KW-1185">Reference proteome</keyword>
<keyword evidence="2" id="KW-0732">Signal</keyword>
<dbReference type="EMBL" id="CP012332">
    <property type="protein sequence ID" value="AKU93253.1"/>
    <property type="molecule type" value="Genomic_DNA"/>
</dbReference>
<proteinExistence type="predicted"/>
<feature type="domain" description="CARDB" evidence="3">
    <location>
        <begin position="253"/>
        <end position="353"/>
    </location>
</feature>
<gene>
    <name evidence="4" type="ORF">AKJ08_3640</name>
</gene>
<name>A0A0K1PI90_9BACT</name>
<keyword evidence="4" id="KW-0645">Protease</keyword>
<dbReference type="Pfam" id="PF07705">
    <property type="entry name" value="CARDB"/>
    <property type="match status" value="1"/>
</dbReference>
<dbReference type="PANTHER" id="PTHR37494:SF1">
    <property type="entry name" value="STAPHYLOCOCCUS AUREUS SURFACE PROTEIN A"/>
    <property type="match status" value="1"/>
</dbReference>
<dbReference type="KEGG" id="vin:AKJ08_3640"/>
<reference evidence="4 5" key="1">
    <citation type="submission" date="2015-08" db="EMBL/GenBank/DDBJ databases">
        <authorList>
            <person name="Babu N.S."/>
            <person name="Beckwith C.J."/>
            <person name="Beseler K.G."/>
            <person name="Brison A."/>
            <person name="Carone J.V."/>
            <person name="Caskin T.P."/>
            <person name="Diamond M."/>
            <person name="Durham M.E."/>
            <person name="Foxe J.M."/>
            <person name="Go M."/>
            <person name="Henderson B.A."/>
            <person name="Jones I.B."/>
            <person name="McGettigan J.A."/>
            <person name="Micheletti S.J."/>
            <person name="Nasrallah M.E."/>
            <person name="Ortiz D."/>
            <person name="Piller C.R."/>
            <person name="Privatt S.R."/>
            <person name="Schneider S.L."/>
            <person name="Sharp S."/>
            <person name="Smith T.C."/>
            <person name="Stanton J.D."/>
            <person name="Ullery H.E."/>
            <person name="Wilson R.J."/>
            <person name="Serrano M.G."/>
            <person name="Buck G."/>
            <person name="Lee V."/>
            <person name="Wang Y."/>
            <person name="Carvalho R."/>
            <person name="Voegtly L."/>
            <person name="Shi R."/>
            <person name="Duckworth R."/>
            <person name="Johnson A."/>
            <person name="Loviza R."/>
            <person name="Walstead R."/>
            <person name="Shah Z."/>
            <person name="Kiflezghi M."/>
            <person name="Wade K."/>
            <person name="Ball S.L."/>
            <person name="Bradley K.W."/>
            <person name="Asai D.J."/>
            <person name="Bowman C.A."/>
            <person name="Russell D.A."/>
            <person name="Pope W.H."/>
            <person name="Jacobs-Sera D."/>
            <person name="Hendrix R.W."/>
            <person name="Hatfull G.F."/>
        </authorList>
    </citation>
    <scope>NUCLEOTIDE SEQUENCE [LARGE SCALE GENOMIC DNA]</scope>
    <source>
        <strain evidence="4 5">DSM 27710</strain>
    </source>
</reference>
<evidence type="ECO:0000256" key="2">
    <source>
        <dbReference type="SAM" id="SignalP"/>
    </source>
</evidence>
<evidence type="ECO:0000259" key="3">
    <source>
        <dbReference type="Pfam" id="PF07705"/>
    </source>
</evidence>
<evidence type="ECO:0000313" key="5">
    <source>
        <dbReference type="Proteomes" id="UP000055590"/>
    </source>
</evidence>
<dbReference type="GO" id="GO:0006508">
    <property type="term" value="P:proteolysis"/>
    <property type="evidence" value="ECO:0007669"/>
    <property type="project" value="UniProtKB-KW"/>
</dbReference>
<evidence type="ECO:0000313" key="4">
    <source>
        <dbReference type="EMBL" id="AKU93253.1"/>
    </source>
</evidence>
<dbReference type="OrthoDB" id="5496588at2"/>
<dbReference type="PANTHER" id="PTHR37494">
    <property type="entry name" value="HEMAGGLUTININ"/>
    <property type="match status" value="1"/>
</dbReference>
<dbReference type="Proteomes" id="UP000055590">
    <property type="component" value="Chromosome"/>
</dbReference>
<dbReference type="GO" id="GO:0016020">
    <property type="term" value="C:membrane"/>
    <property type="evidence" value="ECO:0007669"/>
    <property type="project" value="InterPro"/>
</dbReference>
<dbReference type="Gene3D" id="2.60.40.10">
    <property type="entry name" value="Immunoglobulins"/>
    <property type="match status" value="5"/>
</dbReference>
<dbReference type="GO" id="GO:0005509">
    <property type="term" value="F:calcium ion binding"/>
    <property type="evidence" value="ECO:0007669"/>
    <property type="project" value="InterPro"/>
</dbReference>
<dbReference type="SUPFAM" id="SSF49313">
    <property type="entry name" value="Cadherin-like"/>
    <property type="match status" value="1"/>
</dbReference>
<sequence>MRLSFTHSVDGKPFVGALLVLALVALPGAASAAYYTAIQTPNTFQAMPLPNGAAVTSYGSSQFKGWSYSPNELPITLPFQVGFFGQSYGVANVLGKGMLTFGTQYPTTGSGSSGQRAIPSTSTTPHNFVAVWWDQIVCNDTSGSDAGGPIQTQVIGTAPSRNFVIQWTTCRRYAGSGVFTAQVWLTEGSDEIAVHYGPVTGSGSTSWSASMGIENLDGSDGTFGPSASGQNCNPTCGPTNFPTNTKVTYSSGPSLAVQSVTAPTETFTGLPISVSAVVKNQGGKPAQGFTARVLVNTEPALTSSARELAVDSGTYDAAPGQTVAFDFEVRLPVDLQEGTYYVLVEADPFRQVPQSSRASSVRSTAPISVGVRAANLTVPLVSAPEQIELGAEFTVDWVAANIGNLEADAAPYIVVLSDHANPGSSSLVLRAGEVDLDMFSEVPMRETLRLPAGVEAGRYYVGVVFDPEARVFQHERNNNTGVSKPVLVASSALSVETRVLPEAALGAPYCVVLKAKGGDGLYVWSLEAGSKLPPGLVLEESPKGNRAKGLPFQTLLCGAPSGIGTFDFRLAVESYGRRATGDLQLTVGGSALTLQIAETSLPAAAFGIAYDTRLTAVGGTAPFTWTLVRGLPAGLTMNAAGRITGTPMEDGGFEPTVRVVDSEGRTAEQTLTLPVIGPANVVCATTGLPSRKVGESMDGIAILAAGGKKPYAWKTISSQRLGSGAGTTSEMFDGQAPKGLTLSQGGQVGGAPKEEGSYLWTVEVADADHGSRRCVLTMDVSGERNLSVSTLTLPTAAVGTAYSAWLQATGGSGSLTWSAFDRGLPVGLELDSSGRISGTPTLDQLDGESSRTFSFVVSVRDEQNRRGLAALSIRLLSEAPIAPVARAESKSGCQAGASDPSLAALALALGIGGFLRRRGTRAA</sequence>
<dbReference type="InterPro" id="IPR011635">
    <property type="entry name" value="CARDB"/>
</dbReference>
<accession>A0A0K1PI90</accession>
<keyword evidence="4" id="KW-0378">Hydrolase</keyword>
<dbReference type="AlphaFoldDB" id="A0A0K1PI90"/>
<feature type="signal peptide" evidence="2">
    <location>
        <begin position="1"/>
        <end position="32"/>
    </location>
</feature>
<feature type="region of interest" description="Disordered" evidence="1">
    <location>
        <begin position="724"/>
        <end position="752"/>
    </location>
</feature>